<feature type="region of interest" description="Disordered" evidence="1">
    <location>
        <begin position="2682"/>
        <end position="2701"/>
    </location>
</feature>
<feature type="region of interest" description="Disordered" evidence="1">
    <location>
        <begin position="655"/>
        <end position="684"/>
    </location>
</feature>
<feature type="region of interest" description="Disordered" evidence="1">
    <location>
        <begin position="1053"/>
        <end position="1089"/>
    </location>
</feature>
<feature type="compositionally biased region" description="Basic residues" evidence="1">
    <location>
        <begin position="1467"/>
        <end position="1490"/>
    </location>
</feature>
<dbReference type="EMBL" id="JAPFFF010000003">
    <property type="protein sequence ID" value="KAK8893326.1"/>
    <property type="molecule type" value="Genomic_DNA"/>
</dbReference>
<feature type="compositionally biased region" description="Acidic residues" evidence="1">
    <location>
        <begin position="1068"/>
        <end position="1078"/>
    </location>
</feature>
<feature type="region of interest" description="Disordered" evidence="1">
    <location>
        <begin position="1461"/>
        <end position="1503"/>
    </location>
</feature>
<evidence type="ECO:0000313" key="3">
    <source>
        <dbReference type="EMBL" id="KAK8893326.1"/>
    </source>
</evidence>
<evidence type="ECO:0000256" key="1">
    <source>
        <dbReference type="SAM" id="MobiDB-lite"/>
    </source>
</evidence>
<reference evidence="3 4" key="1">
    <citation type="submission" date="2024-04" db="EMBL/GenBank/DDBJ databases">
        <title>Tritrichomonas musculus Genome.</title>
        <authorList>
            <person name="Alves-Ferreira E."/>
            <person name="Grigg M."/>
            <person name="Lorenzi H."/>
            <person name="Galac M."/>
        </authorList>
    </citation>
    <scope>NUCLEOTIDE SEQUENCE [LARGE SCALE GENOMIC DNA]</scope>
    <source>
        <strain evidence="3 4">EAF2021</strain>
    </source>
</reference>
<feature type="compositionally biased region" description="Basic and acidic residues" evidence="1">
    <location>
        <begin position="1491"/>
        <end position="1501"/>
    </location>
</feature>
<evidence type="ECO:0008006" key="5">
    <source>
        <dbReference type="Google" id="ProtNLM"/>
    </source>
</evidence>
<name>A0ABR2KR85_9EUKA</name>
<gene>
    <name evidence="3" type="ORF">M9Y10_021743</name>
</gene>
<dbReference type="PANTHER" id="PTHR32085:SF3">
    <property type="entry name" value="PROTEIN CSF1"/>
    <property type="match status" value="1"/>
</dbReference>
<feature type="transmembrane region" description="Helical" evidence="2">
    <location>
        <begin position="58"/>
        <end position="79"/>
    </location>
</feature>
<accession>A0ABR2KR85</accession>
<feature type="compositionally biased region" description="Low complexity" evidence="1">
    <location>
        <begin position="1055"/>
        <end position="1067"/>
    </location>
</feature>
<feature type="compositionally biased region" description="Basic residues" evidence="1">
    <location>
        <begin position="1021"/>
        <end position="1033"/>
    </location>
</feature>
<comment type="caution">
    <text evidence="3">The sequence shown here is derived from an EMBL/GenBank/DDBJ whole genome shotgun (WGS) entry which is preliminary data.</text>
</comment>
<dbReference type="PANTHER" id="PTHR32085">
    <property type="entry name" value="PROTEIN CSF1"/>
    <property type="match status" value="1"/>
</dbReference>
<dbReference type="Proteomes" id="UP001470230">
    <property type="component" value="Unassembled WGS sequence"/>
</dbReference>
<feature type="transmembrane region" description="Helical" evidence="2">
    <location>
        <begin position="12"/>
        <end position="37"/>
    </location>
</feature>
<keyword evidence="2" id="KW-0472">Membrane</keyword>
<dbReference type="InterPro" id="IPR029636">
    <property type="entry name" value="Csf1"/>
</dbReference>
<feature type="compositionally biased region" description="Low complexity" evidence="1">
    <location>
        <begin position="2682"/>
        <end position="2699"/>
    </location>
</feature>
<feature type="compositionally biased region" description="Acidic residues" evidence="1">
    <location>
        <begin position="663"/>
        <end position="682"/>
    </location>
</feature>
<evidence type="ECO:0000313" key="4">
    <source>
        <dbReference type="Proteomes" id="UP001470230"/>
    </source>
</evidence>
<keyword evidence="2" id="KW-1133">Transmembrane helix</keyword>
<sequence length="3202" mass="368068">MVSAVDIPWEFVIFVLIFAVVLFYFTLFQSYLTAAIYRCIIRCILPKTLSITFKRFQFSILGGILLVHDLMITTLSMRIEISRLSVALKYWSKIPDFDENDKDEEIQNEKNIKNVDWIRSSHETNKKNKIKKKKGIFTQIFNRKSRFKVSIDGLHITLFNQSEDAISRIETFRKIFALDKKSTDEATDIYKEMFPSPPPQPYQLSIMMRIILPMTFSVNAMLVSIGNEHLPSVLFFSAKKVKGLFTMIKREDPQHSLKQRITFHMKEAKLRSIPNNEFDKSKLNPNSMRCLDRRFDKNRTIFYTDVLNVMYTQDAFGCYIRNEDKEKAGQATAEPKSNIQVGLKNAKIDYGSYTDKLRSAFMRYFKPFLFINPIVYPISHGRVKYMEITMAFFGDQPAQITVPFTSTQGLSESLVIKFDSKPESIITMAIPQYVSSVAENKMEVICNFVNPRISTSLSNSISENLETDEDAIIRSSILLVNYISFSPEKWFQDSFTKCSILFERCKTKLAPYHIDFLTDLGTDFISTYPFEETVDDIDFFQPSNFQVTLQMVDAKIQLLSKNNPLFEYIYKIRNHQRMVIRTEMFGIYLQMPSKYFHESEKEVTFTVQLNNPILKFFLPNNNMNQFRRNCYKWAHEEAEKKTEFEVNDNDQLFDSKKKFNNNNDDDDNDDDHYVENDDDDNIDDKIENEKDFREAKNDTIHHHKYIKHEHLDCSSITLNGSYRWDKNNGNRQFPLAIKIGPTEGFVSVICIKSILAVISNYSSSTKRHPNTTTYNKAFESYVKPPPEFPDSKMHMQVNVQIVKADVGIPFDLYDTSAFLSVHAANFYLTVESYQPYFHVIIGLPSISITFNKTNTPSERFYYERIGEGIDIESPRETIHINGISFAIKNTSVTKPNVATLFSLMSLDVGEISGTISVYQLFSLLDLASNFMHLWFSFDVIQLLEPDFDSIYLPRQIQVSVRGVSIIIDFVQYGLMLVNLPTGIVVYQDNIINTDAHKAMFVNIPTIDVHHIYQPNEEEHKNTKKRKKKKKKHVTFPTVEQSSSSSHNKVVFLIDSSTTNTGNDTNNYEYEEEEEEEEDNSNRKKKEKSVTSLSKLRSVFHLTTYVSIIRRGRYTNPDYDSKLQMKHINDYDPHHEFIDFMNLPKDVKLPHIFYHYDVTLDENYTLMQTFKADPNKENDYELPIHEVIFEGQKQYANSDVSQLWLHLFQIQRFSRFGVAHQNDIFDDADPGVERFDVRRNDMHVIVSPNTTVLLNVEYIIVLMLMLKTFNLQPDSYFLSSIARNVVTDLWMDKVVKNKSTSLNLPGVFVSLFDFDRETKCDLSIHSIDLIMSDQVGVSSQMTLSVSDISLDAYSKISQTPAASLKLPLIELGKIDGDTSIHINKIIFNAPSSPPLTRLINYFLSYIGPVLGEIESPSVGVGLDDFKNALLKYIDEDENLDDYCHHENNSENQAEYINEIENEKEDNHHHNKNKKKAAKVHKLRRRKSKYKKRDVDSSQKEDESLSIFDDNESVIEDEKDAAITRFYLAYAKLCNARKSIMNFVDNYQFDDNEDDMEEEQSENNPHPIHSHNNFSLGSEANYHLNFLSENNLPTFSPENQYQNHESSHIHLNENARPNSFSGRGNSTIFEKIENEKKRKKYEKSRIIIKTGRIQFNLMNSIITIKLDPISIVSKGKSSAARVVIKSIKSDLKSDLFDFISSIEKPKKEATTAASTKFQQKKIKKKSDKQLIVHFILNSFVLRAEFVILTIDSVTALCNISKSPFVTLSLMNMLIRVDEYAQIIFGGFDFYFSKDINKGSFCLRPIEIKFAVDLILNPKACVNIEIFIPRRRKKTRTGFSQRKHKAKLIEKVETTAQMKTDKFIKKMKKFNQNETVHSLANLLDNLFFFLIFKDIKIEAVIDDNSATYLKLPGIRGGIFNTNSIRAFLYVFKPEFSITNIVSKPLIDIYMYGFYDPHQRELNLLTTSGELKIKTNKNTLSKIASLINGLLSKVPKKEDQEAQEAAQTKNNSQVGRKSVANLNLITKHNSSSSLAALKPLKIKAKKQMDINELSTNALKVVNSLYNGLKVVIKFTIPKITIDLPEISSNLTLLKPLISLKCRKEIRFRAMAENLYLQIGKSKVSIKTSFTKENEEKLIQMDNLNVIVTPSLFKQINRMKEFFNGIKTELTRQENINHIFNNLNNSIQISVKKNVIKIFDPNSFLGKAGNKGKNNTPQYEIPTILSDKYVINFNNNLINLKYSDNSYEEEEEENYQDGFFIEIPSISLSLETRKSEAHSKTATAANFILKNLNIEDKNEYGKVNKHKKQNFSSVRCEETNISALSFVNHLNVDVNINSFHISVYSTIPIVISHLVSFIKTIQKDIMVIKTAKILGPRKNISDAKKLKMMARRGSLKSFQTESSYVIFDVKVVNTAVILHSPHSEISLPSVLVYGDYEKTNSTFSPQKLLSTIRIKPIQTSISTSILLWFKKLLANIENEEIIEIMKRRSSNADNISNENSTPSVDFLNTQKKPKKVLAQKLMLNVTIFLEEIDFNLGCQPSDVMLQFGLQNLVFHFTTKTDCASFKVGEIVVTTEKADDNRKSNLSQIVKSNRYRPKTLSYSAIHELNDDENSNRLLSINISPIDGMISRNVQVFNVNTLSLSVSNNEMEDLFTFIKVWVQPIMDILKEVSSIYLKNAKPKNSILTQHNENNANQPDNNQNNQNMTDQDTYNVQKIKKGQLNLSARVQSLTISFIYSGINGKLGLEIKPVLFSRTDLSTNLSIPKIVIFATGFVKGTIEIQPVIFQLNNVKKTKIETPKISHPTQKLIRRNSIVEYKRINNVIIIKSIRCDIKSYEDPLLLFNLEGIYLFFLLLPPSDQILSLTINSSQLKMTSQAISKFKRIMSAITDPIKEGIAKTKRTTVHTEVPHYEQFNGYRGNVSTFNLSSSSTPDQNDQNLLEKKKEKKKVHIEKARMDLLLSKCNFELYRYYMTDKEAVKLTVSRAFLSVNLLEKQKKSNKNSNQITIPKIIRNMNFVFEPMALLRLFSTNGKLDDHRNVLLIPQILGSLNTIQQGKNVSYDFNTVFKDSVECSLTISDYEAVKEIVMFAIRNITNQNAQDAENNILADQNDQIYNDNMNYGIVDQQIESDEKITKKKKREYNFSPGDYHFSPQFKISLGAKIQPDVEWVLGCLGIKDEHVVPATLFQYVCVSLQDLLEYIAQSVASEI</sequence>
<feature type="region of interest" description="Disordered" evidence="1">
    <location>
        <begin position="1013"/>
        <end position="1041"/>
    </location>
</feature>
<keyword evidence="2" id="KW-0812">Transmembrane</keyword>
<proteinExistence type="predicted"/>
<keyword evidence="4" id="KW-1185">Reference proteome</keyword>
<organism evidence="3 4">
    <name type="scientific">Tritrichomonas musculus</name>
    <dbReference type="NCBI Taxonomy" id="1915356"/>
    <lineage>
        <taxon>Eukaryota</taxon>
        <taxon>Metamonada</taxon>
        <taxon>Parabasalia</taxon>
        <taxon>Tritrichomonadida</taxon>
        <taxon>Tritrichomonadidae</taxon>
        <taxon>Tritrichomonas</taxon>
    </lineage>
</organism>
<protein>
    <recommendedName>
        <fullName evidence="5">FMP27 GFWDK domain-containing protein</fullName>
    </recommendedName>
</protein>
<evidence type="ECO:0000256" key="2">
    <source>
        <dbReference type="SAM" id="Phobius"/>
    </source>
</evidence>